<protein>
    <submittedName>
        <fullName evidence="1">Uncharacterized protein</fullName>
    </submittedName>
</protein>
<gene>
    <name evidence="1" type="ORF">XELAEV_18038808mg</name>
</gene>
<organism evidence="1 2">
    <name type="scientific">Xenopus laevis</name>
    <name type="common">African clawed frog</name>
    <dbReference type="NCBI Taxonomy" id="8355"/>
    <lineage>
        <taxon>Eukaryota</taxon>
        <taxon>Metazoa</taxon>
        <taxon>Chordata</taxon>
        <taxon>Craniata</taxon>
        <taxon>Vertebrata</taxon>
        <taxon>Euteleostomi</taxon>
        <taxon>Amphibia</taxon>
        <taxon>Batrachia</taxon>
        <taxon>Anura</taxon>
        <taxon>Pipoidea</taxon>
        <taxon>Pipidae</taxon>
        <taxon>Xenopodinae</taxon>
        <taxon>Xenopus</taxon>
        <taxon>Xenopus</taxon>
    </lineage>
</organism>
<accession>A0A974C692</accession>
<dbReference type="AlphaFoldDB" id="A0A974C692"/>
<proteinExistence type="predicted"/>
<feature type="non-terminal residue" evidence="1">
    <location>
        <position position="1"/>
    </location>
</feature>
<name>A0A974C692_XENLA</name>
<reference evidence="2" key="1">
    <citation type="journal article" date="2016" name="Nature">
        <title>Genome evolution in the allotetraploid frog Xenopus laevis.</title>
        <authorList>
            <person name="Session A.M."/>
            <person name="Uno Y."/>
            <person name="Kwon T."/>
            <person name="Chapman J.A."/>
            <person name="Toyoda A."/>
            <person name="Takahashi S."/>
            <person name="Fukui A."/>
            <person name="Hikosaka A."/>
            <person name="Suzuki A."/>
            <person name="Kondo M."/>
            <person name="van Heeringen S.J."/>
            <person name="Quigley I."/>
            <person name="Heinz S."/>
            <person name="Ogino H."/>
            <person name="Ochi H."/>
            <person name="Hellsten U."/>
            <person name="Lyons J.B."/>
            <person name="Simakov O."/>
            <person name="Putnam N."/>
            <person name="Stites J."/>
            <person name="Kuroki Y."/>
            <person name="Tanaka T."/>
            <person name="Michiue T."/>
            <person name="Watanabe M."/>
            <person name="Bogdanovic O."/>
            <person name="Lister R."/>
            <person name="Georgiou G."/>
            <person name="Paranjpe S.S."/>
            <person name="van Kruijsbergen I."/>
            <person name="Shu S."/>
            <person name="Carlson J."/>
            <person name="Kinoshita T."/>
            <person name="Ohta Y."/>
            <person name="Mawaribuchi S."/>
            <person name="Jenkins J."/>
            <person name="Grimwood J."/>
            <person name="Schmutz J."/>
            <person name="Mitros T."/>
            <person name="Mozaffari S.V."/>
            <person name="Suzuki Y."/>
            <person name="Haramoto Y."/>
            <person name="Yamamoto T.S."/>
            <person name="Takagi C."/>
            <person name="Heald R."/>
            <person name="Miller K."/>
            <person name="Haudenschild C."/>
            <person name="Kitzman J."/>
            <person name="Nakayama T."/>
            <person name="Izutsu Y."/>
            <person name="Robert J."/>
            <person name="Fortriede J."/>
            <person name="Burns K."/>
            <person name="Lotay V."/>
            <person name="Karimi K."/>
            <person name="Yasuoka Y."/>
            <person name="Dichmann D.S."/>
            <person name="Flajnik M.F."/>
            <person name="Houston D.W."/>
            <person name="Shendure J."/>
            <person name="DuPasquier L."/>
            <person name="Vize P.D."/>
            <person name="Zorn A.M."/>
            <person name="Ito M."/>
            <person name="Marcotte E.M."/>
            <person name="Wallingford J.B."/>
            <person name="Ito Y."/>
            <person name="Asashima M."/>
            <person name="Ueno N."/>
            <person name="Matsuda Y."/>
            <person name="Veenstra G.J."/>
            <person name="Fujiyama A."/>
            <person name="Harland R.M."/>
            <person name="Taira M."/>
            <person name="Rokhsar D.S."/>
        </authorList>
    </citation>
    <scope>NUCLEOTIDE SEQUENCE [LARGE SCALE GENOMIC DNA]</scope>
    <source>
        <strain evidence="2">J</strain>
    </source>
</reference>
<sequence length="65" mass="7565">ELGIIFLGTSRKKFSTDMPLEMTVLQLGFCQYFLAQLRLMHVAYSDRGVRVLYKLERRGITEPRA</sequence>
<dbReference type="Proteomes" id="UP000694892">
    <property type="component" value="Chromosome 8L"/>
</dbReference>
<evidence type="ECO:0000313" key="1">
    <source>
        <dbReference type="EMBL" id="OCT67510.1"/>
    </source>
</evidence>
<evidence type="ECO:0000313" key="2">
    <source>
        <dbReference type="Proteomes" id="UP000694892"/>
    </source>
</evidence>
<dbReference type="EMBL" id="CM004480">
    <property type="protein sequence ID" value="OCT67510.1"/>
    <property type="molecule type" value="Genomic_DNA"/>
</dbReference>